<sequence length="144" mass="15597">MSRSRLFWALSWLAAGWIAWEFFYYSQFKLNGAEGSIEGVFLPLANWIGAPALEPQLRWGVVLLEIVAAALVLNQPTRLLGGLMTVGLMGGAIFLHVLGPIGIDPYGDGAMLFKEALFTLAMGVFLVVAHRSDLPRLVPRGAAA</sequence>
<evidence type="ECO:0000313" key="3">
    <source>
        <dbReference type="Proteomes" id="UP000553193"/>
    </source>
</evidence>
<feature type="transmembrane region" description="Helical" evidence="1">
    <location>
        <begin position="111"/>
        <end position="130"/>
    </location>
</feature>
<gene>
    <name evidence="2" type="ORF">GGQ83_002771</name>
</gene>
<evidence type="ECO:0008006" key="4">
    <source>
        <dbReference type="Google" id="ProtNLM"/>
    </source>
</evidence>
<keyword evidence="3" id="KW-1185">Reference proteome</keyword>
<evidence type="ECO:0000313" key="2">
    <source>
        <dbReference type="EMBL" id="MBB3899319.1"/>
    </source>
</evidence>
<dbReference type="AlphaFoldDB" id="A0A840ACM5"/>
<name>A0A840ACM5_9PROT</name>
<dbReference type="Proteomes" id="UP000553193">
    <property type="component" value="Unassembled WGS sequence"/>
</dbReference>
<proteinExistence type="predicted"/>
<comment type="caution">
    <text evidence="2">The sequence shown here is derived from an EMBL/GenBank/DDBJ whole genome shotgun (WGS) entry which is preliminary data.</text>
</comment>
<keyword evidence="1" id="KW-0812">Transmembrane</keyword>
<protein>
    <recommendedName>
        <fullName evidence="4">DoxX-like family protein</fullName>
    </recommendedName>
</protein>
<keyword evidence="1" id="KW-0472">Membrane</keyword>
<evidence type="ECO:0000256" key="1">
    <source>
        <dbReference type="SAM" id="Phobius"/>
    </source>
</evidence>
<feature type="transmembrane region" description="Helical" evidence="1">
    <location>
        <begin position="7"/>
        <end position="25"/>
    </location>
</feature>
<feature type="transmembrane region" description="Helical" evidence="1">
    <location>
        <begin position="80"/>
        <end position="99"/>
    </location>
</feature>
<accession>A0A840ACM5</accession>
<feature type="transmembrane region" description="Helical" evidence="1">
    <location>
        <begin position="56"/>
        <end position="73"/>
    </location>
</feature>
<dbReference type="RefSeq" id="WP_184384992.1">
    <property type="nucleotide sequence ID" value="NZ_JACIDJ010000005.1"/>
</dbReference>
<organism evidence="2 3">
    <name type="scientific">Roseococcus suduntuyensis</name>
    <dbReference type="NCBI Taxonomy" id="455361"/>
    <lineage>
        <taxon>Bacteria</taxon>
        <taxon>Pseudomonadati</taxon>
        <taxon>Pseudomonadota</taxon>
        <taxon>Alphaproteobacteria</taxon>
        <taxon>Acetobacterales</taxon>
        <taxon>Roseomonadaceae</taxon>
        <taxon>Roseococcus</taxon>
    </lineage>
</organism>
<reference evidence="2 3" key="1">
    <citation type="submission" date="2020-08" db="EMBL/GenBank/DDBJ databases">
        <title>Genomic Encyclopedia of Type Strains, Phase IV (KMG-IV): sequencing the most valuable type-strain genomes for metagenomic binning, comparative biology and taxonomic classification.</title>
        <authorList>
            <person name="Goeker M."/>
        </authorList>
    </citation>
    <scope>NUCLEOTIDE SEQUENCE [LARGE SCALE GENOMIC DNA]</scope>
    <source>
        <strain evidence="2 3">DSM 19979</strain>
    </source>
</reference>
<keyword evidence="1" id="KW-1133">Transmembrane helix</keyword>
<dbReference type="EMBL" id="JACIDJ010000005">
    <property type="protein sequence ID" value="MBB3899319.1"/>
    <property type="molecule type" value="Genomic_DNA"/>
</dbReference>